<reference evidence="1 2" key="1">
    <citation type="submission" date="2014-07" db="EMBL/GenBank/DDBJ databases">
        <authorList>
            <person name="Wibberg Daniel"/>
        </authorList>
    </citation>
    <scope>NUCLEOTIDE SEQUENCE [LARGE SCALE GENOMIC DNA]</scope>
</reference>
<dbReference type="Proteomes" id="UP000040576">
    <property type="component" value="Unassembled WGS sequence"/>
</dbReference>
<dbReference type="RefSeq" id="WP_034771072.1">
    <property type="nucleotide sequence ID" value="NZ_CCRF01000064.1"/>
</dbReference>
<dbReference type="AlphaFoldDB" id="A0A090IWF6"/>
<dbReference type="GeneID" id="92961438"/>
<organism evidence="1 2">
    <name type="scientific">Caldibacillus thermoamylovorans</name>
    <dbReference type="NCBI Taxonomy" id="35841"/>
    <lineage>
        <taxon>Bacteria</taxon>
        <taxon>Bacillati</taxon>
        <taxon>Bacillota</taxon>
        <taxon>Bacilli</taxon>
        <taxon>Bacillales</taxon>
        <taxon>Bacillaceae</taxon>
        <taxon>Caldibacillus</taxon>
    </lineage>
</organism>
<evidence type="ECO:0000313" key="2">
    <source>
        <dbReference type="Proteomes" id="UP000040576"/>
    </source>
</evidence>
<keyword evidence="2" id="KW-1185">Reference proteome</keyword>
<gene>
    <name evidence="1" type="ORF">BT1A1_2221</name>
</gene>
<evidence type="ECO:0000313" key="1">
    <source>
        <dbReference type="EMBL" id="CEE02042.1"/>
    </source>
</evidence>
<accession>A0A090IWF6</accession>
<evidence type="ECO:0008006" key="3">
    <source>
        <dbReference type="Google" id="ProtNLM"/>
    </source>
</evidence>
<name>A0A090IWF6_9BACI</name>
<sequence>MKRVFGIVAIIIVVYAIYFDITAGTLPGAEKKESVQETALSLQYVELEVKPGDTLLSLIESQGGYPDDISIEEMIKDFSALNEGIKPDDMQFGETYKIPVYNQKKY</sequence>
<proteinExistence type="predicted"/>
<protein>
    <recommendedName>
        <fullName evidence="3">LysM domain-containing protein</fullName>
    </recommendedName>
</protein>
<dbReference type="EMBL" id="CCRF01000064">
    <property type="protein sequence ID" value="CEE02042.1"/>
    <property type="molecule type" value="Genomic_DNA"/>
</dbReference>